<dbReference type="GO" id="GO:0005791">
    <property type="term" value="C:rough endoplasmic reticulum"/>
    <property type="evidence" value="ECO:0007669"/>
    <property type="project" value="Ensembl"/>
</dbReference>
<evidence type="ECO:0000256" key="10">
    <source>
        <dbReference type="ARBA" id="ARBA00023136"/>
    </source>
</evidence>
<dbReference type="InParanoid" id="F6PNY6"/>
<dbReference type="GO" id="GO:0008270">
    <property type="term" value="F:zinc ion binding"/>
    <property type="evidence" value="ECO:0007669"/>
    <property type="project" value="UniProtKB-UniRule"/>
</dbReference>
<keyword evidence="14" id="KW-0449">Lipoprotein</keyword>
<evidence type="ECO:0000313" key="22">
    <source>
        <dbReference type="VGNC" id="VGNC:84877"/>
    </source>
</evidence>
<evidence type="ECO:0000256" key="4">
    <source>
        <dbReference type="ARBA" id="ARBA00011736"/>
    </source>
</evidence>
<keyword evidence="11" id="KW-1015">Disulfide bond</keyword>
<dbReference type="PROSITE" id="PS00162">
    <property type="entry name" value="ALPHA_CA_1"/>
    <property type="match status" value="1"/>
</dbReference>
<dbReference type="ExpressionAtlas" id="F6PNY6">
    <property type="expression patterns" value="baseline"/>
</dbReference>
<evidence type="ECO:0000256" key="16">
    <source>
        <dbReference type="ARBA" id="ARBA00049061"/>
    </source>
</evidence>
<keyword evidence="7 17" id="KW-0479">Metal-binding</keyword>
<dbReference type="PANTHER" id="PTHR18952:SF95">
    <property type="entry name" value="CARBONIC ANHYDRASE 4"/>
    <property type="match status" value="1"/>
</dbReference>
<gene>
    <name evidence="20 22" type="primary">CA4</name>
</gene>
<dbReference type="VGNC" id="VGNC:84877">
    <property type="gene designation" value="CA4"/>
</dbReference>
<dbReference type="InterPro" id="IPR036398">
    <property type="entry name" value="CA_dom_sf"/>
</dbReference>
<proteinExistence type="inferred from homology"/>
<keyword evidence="21" id="KW-1185">Reference proteome</keyword>
<name>F6PNY6_MACMU</name>
<evidence type="ECO:0000259" key="19">
    <source>
        <dbReference type="PROSITE" id="PS51144"/>
    </source>
</evidence>
<dbReference type="FunCoup" id="F6PNY6">
    <property type="interactions" value="168"/>
</dbReference>
<keyword evidence="12" id="KW-0325">Glycoprotein</keyword>
<feature type="region of interest" description="Disordered" evidence="18">
    <location>
        <begin position="1"/>
        <end position="98"/>
    </location>
</feature>
<accession>F6PNY6</accession>
<evidence type="ECO:0000256" key="8">
    <source>
        <dbReference type="ARBA" id="ARBA00022729"/>
    </source>
</evidence>
<dbReference type="SMR" id="F6PNY6"/>
<evidence type="ECO:0000256" key="18">
    <source>
        <dbReference type="SAM" id="MobiDB-lite"/>
    </source>
</evidence>
<dbReference type="AlphaFoldDB" id="F6PNY6"/>
<evidence type="ECO:0000256" key="14">
    <source>
        <dbReference type="ARBA" id="ARBA00023288"/>
    </source>
</evidence>
<comment type="catalytic activity">
    <reaction evidence="16">
        <text>hydrogencarbonate + H(+) = CO2 + H2O</text>
        <dbReference type="Rhea" id="RHEA:10748"/>
        <dbReference type="ChEBI" id="CHEBI:15377"/>
        <dbReference type="ChEBI" id="CHEBI:15378"/>
        <dbReference type="ChEBI" id="CHEBI:16526"/>
        <dbReference type="ChEBI" id="CHEBI:17544"/>
        <dbReference type="EC" id="4.2.1.1"/>
    </reaction>
    <physiologicalReaction direction="left-to-right" evidence="16">
        <dbReference type="Rhea" id="RHEA:10749"/>
    </physiologicalReaction>
    <physiologicalReaction direction="right-to-left" evidence="16">
        <dbReference type="Rhea" id="RHEA:10750"/>
    </physiologicalReaction>
</comment>
<dbReference type="GO" id="GO:0048471">
    <property type="term" value="C:perinuclear region of cytoplasm"/>
    <property type="evidence" value="ECO:0007669"/>
    <property type="project" value="Ensembl"/>
</dbReference>
<sequence>MGEGQGAASEWRGRGVGEGASGTGQEVAGRGGGQGERKISDEGQGEGGEARAGPASGRSRLPRSAVGAPSRYCSAIKRRPAGSLHPRRPSRCATPGPEASLLSRKMRMLLALLALLALSAARPSAAAESHWCYESQANSSKDTCLVPGKWGGNCQKDRQSPINIVTRKAKMDKKLGRFSFSGYDKKQTWTVQNNGHSVMMLLGNKASISGGGLPARYQATQLHLHWSNFLDKGSEHSLDGEHFAMEVHIVHEKEKGTSRNVKEAQDPEDEIAVLAFLVEAGPQENKGFRPLVEALSNIPKPGESGLGRRAWGEEGIPPTKEGVGVGELGSQSAGEVGLLLPPSLTVSFFPTPEMNTTMAESSLLDLLPKEEKLRNYFRYLGSLTTPTCDEKVVWTVFQEPIQLHREQILAFSQKLYYDKDQKLNMTNNIRPLQRPGQRVVLRSGAPGQLLPWVLPALLGPTLARLLASFLR</sequence>
<protein>
    <recommendedName>
        <fullName evidence="17">Carbonic anhydrase</fullName>
        <ecNumber evidence="17">4.2.1.1</ecNumber>
    </recommendedName>
</protein>
<dbReference type="SUPFAM" id="SSF51069">
    <property type="entry name" value="Carbonic anhydrase"/>
    <property type="match status" value="1"/>
</dbReference>
<evidence type="ECO:0000256" key="3">
    <source>
        <dbReference type="ARBA" id="ARBA00010718"/>
    </source>
</evidence>
<dbReference type="GeneTree" id="ENSGT00940000155690"/>
<keyword evidence="8" id="KW-0732">Signal</keyword>
<dbReference type="GO" id="GO:0005802">
    <property type="term" value="C:trans-Golgi network"/>
    <property type="evidence" value="ECO:0007669"/>
    <property type="project" value="Ensembl"/>
</dbReference>
<dbReference type="InterPro" id="IPR001148">
    <property type="entry name" value="CA_dom"/>
</dbReference>
<evidence type="ECO:0000256" key="7">
    <source>
        <dbReference type="ARBA" id="ARBA00022723"/>
    </source>
</evidence>
<evidence type="ECO:0000313" key="21">
    <source>
        <dbReference type="Proteomes" id="UP000006718"/>
    </source>
</evidence>
<dbReference type="GO" id="GO:0030658">
    <property type="term" value="C:transport vesicle membrane"/>
    <property type="evidence" value="ECO:0007669"/>
    <property type="project" value="Ensembl"/>
</dbReference>
<dbReference type="GO" id="GO:0009897">
    <property type="term" value="C:external side of plasma membrane"/>
    <property type="evidence" value="ECO:0007669"/>
    <property type="project" value="Ensembl"/>
</dbReference>
<keyword evidence="10" id="KW-0472">Membrane</keyword>
<dbReference type="GO" id="GO:0005886">
    <property type="term" value="C:plasma membrane"/>
    <property type="evidence" value="ECO:0000318"/>
    <property type="project" value="GO_Central"/>
</dbReference>
<comment type="similarity">
    <text evidence="3 17">Belongs to the alpha-carbonic anhydrase family.</text>
</comment>
<comment type="function">
    <text evidence="17">Reversible hydration of carbon dioxide.</text>
</comment>
<dbReference type="GO" id="GO:0005793">
    <property type="term" value="C:endoplasmic reticulum-Golgi intermediate compartment"/>
    <property type="evidence" value="ECO:0007669"/>
    <property type="project" value="Ensembl"/>
</dbReference>
<evidence type="ECO:0000256" key="1">
    <source>
        <dbReference type="ARBA" id="ARBA00001947"/>
    </source>
</evidence>
<keyword evidence="6" id="KW-0336">GPI-anchor</keyword>
<keyword evidence="9 17" id="KW-0862">Zinc</keyword>
<dbReference type="Pfam" id="PF00194">
    <property type="entry name" value="Carb_anhydrase"/>
    <property type="match status" value="2"/>
</dbReference>
<reference evidence="20" key="3">
    <citation type="submission" date="2025-08" db="UniProtKB">
        <authorList>
            <consortium name="Ensembl"/>
        </authorList>
    </citation>
    <scope>IDENTIFICATION</scope>
    <source>
        <strain evidence="20">17573</strain>
    </source>
</reference>
<dbReference type="Ensembl" id="ENSMMUT00000011085.4">
    <property type="protein sequence ID" value="ENSMMUP00000010395.4"/>
    <property type="gene ID" value="ENSMMUG00000007917.4"/>
</dbReference>
<reference evidence="21" key="1">
    <citation type="journal article" date="2007" name="Science">
        <title>Evolutionary and biomedical insights from the rhesus macaque genome.</title>
        <authorList>
            <person name="Gibbs R.A."/>
            <person name="Rogers J."/>
            <person name="Katze M.G."/>
            <person name="Bumgarner R."/>
            <person name="Weinstock G.M."/>
            <person name="Mardis E.R."/>
            <person name="Remington K.A."/>
            <person name="Strausberg R.L."/>
            <person name="Venter J.C."/>
            <person name="Wilson R.K."/>
            <person name="Batzer M.A."/>
            <person name="Bustamante C.D."/>
            <person name="Eichler E.E."/>
            <person name="Hahn M.W."/>
            <person name="Hardison R.C."/>
            <person name="Makova K.D."/>
            <person name="Miller W."/>
            <person name="Milosavljevic A."/>
            <person name="Palermo R.E."/>
            <person name="Siepel A."/>
            <person name="Sikela J.M."/>
            <person name="Attaway T."/>
            <person name="Bell S."/>
            <person name="Bernard K.E."/>
            <person name="Buhay C.J."/>
            <person name="Chandrabose M.N."/>
            <person name="Dao M."/>
            <person name="Davis C."/>
            <person name="Delehaunty K.D."/>
            <person name="Ding Y."/>
            <person name="Dinh H.H."/>
            <person name="Dugan-Rocha S."/>
            <person name="Fulton L.A."/>
            <person name="Gabisi R.A."/>
            <person name="Garner T.T."/>
            <person name="Godfrey J."/>
            <person name="Hawes A.C."/>
            <person name="Hernandez J."/>
            <person name="Hines S."/>
            <person name="Holder M."/>
            <person name="Hume J."/>
            <person name="Jhangiani S.N."/>
            <person name="Joshi V."/>
            <person name="Khan Z.M."/>
            <person name="Kirkness E.F."/>
            <person name="Cree A."/>
            <person name="Fowler R.G."/>
            <person name="Lee S."/>
            <person name="Lewis L.R."/>
            <person name="Li Z."/>
            <person name="Liu Y.-S."/>
            <person name="Moore S.M."/>
            <person name="Muzny D."/>
            <person name="Nazareth L.V."/>
            <person name="Ngo D.N."/>
            <person name="Okwuonu G.O."/>
            <person name="Pai G."/>
            <person name="Parker D."/>
            <person name="Paul H.A."/>
            <person name="Pfannkoch C."/>
            <person name="Pohl C.S."/>
            <person name="Rogers Y.-H.C."/>
            <person name="Ruiz S.J."/>
            <person name="Sabo A."/>
            <person name="Santibanez J."/>
            <person name="Schneider B.W."/>
            <person name="Smith S.M."/>
            <person name="Sodergren E."/>
            <person name="Svatek A.F."/>
            <person name="Utterback T.R."/>
            <person name="Vattathil S."/>
            <person name="Warren W."/>
            <person name="White C.S."/>
            <person name="Chinwalla A.T."/>
            <person name="Feng Y."/>
            <person name="Halpern A.L."/>
            <person name="Hillier L.W."/>
            <person name="Huang X."/>
            <person name="Minx P."/>
            <person name="Nelson J.O."/>
            <person name="Pepin K.H."/>
            <person name="Qin X."/>
            <person name="Sutton G.G."/>
            <person name="Venter E."/>
            <person name="Walenz B.P."/>
            <person name="Wallis J.W."/>
            <person name="Worley K.C."/>
            <person name="Yang S.-P."/>
            <person name="Jones S.M."/>
            <person name="Marra M.A."/>
            <person name="Rocchi M."/>
            <person name="Schein J.E."/>
            <person name="Baertsch R."/>
            <person name="Clarke L."/>
            <person name="Csuros M."/>
            <person name="Glasscock J."/>
            <person name="Harris R.A."/>
            <person name="Havlak P."/>
            <person name="Jackson A.R."/>
            <person name="Jiang H."/>
            <person name="Liu Y."/>
            <person name="Messina D.N."/>
            <person name="Shen Y."/>
            <person name="Song H.X.-Z."/>
            <person name="Wylie T."/>
            <person name="Zhang L."/>
            <person name="Birney E."/>
            <person name="Han K."/>
            <person name="Konkel M.K."/>
            <person name="Lee J."/>
            <person name="Smit A.F.A."/>
            <person name="Ullmer B."/>
            <person name="Wang H."/>
            <person name="Xing J."/>
            <person name="Burhans R."/>
            <person name="Cheng Z."/>
            <person name="Karro J.E."/>
            <person name="Ma J."/>
            <person name="Raney B."/>
            <person name="She X."/>
            <person name="Cox M.J."/>
            <person name="Demuth J.P."/>
            <person name="Dumas L.J."/>
            <person name="Han S.-G."/>
            <person name="Hopkins J."/>
            <person name="Karimpour-Fard A."/>
            <person name="Kim Y.H."/>
            <person name="Pollack J.R."/>
            <person name="Vinar T."/>
            <person name="Addo-Quaye C."/>
            <person name="Degenhardt J."/>
            <person name="Denby A."/>
            <person name="Hubisz M.J."/>
            <person name="Indap A."/>
            <person name="Kosiol C."/>
            <person name="Lahn B.T."/>
            <person name="Lawson H.A."/>
            <person name="Marklein A."/>
            <person name="Nielsen R."/>
            <person name="Vallender E.J."/>
            <person name="Clark A.G."/>
            <person name="Ferguson B."/>
            <person name="Hernandez R.D."/>
            <person name="Hirani K."/>
            <person name="Kehrer-Sawatzki H."/>
            <person name="Kolb J."/>
            <person name="Patil S."/>
            <person name="Pu L.-L."/>
            <person name="Ren Y."/>
            <person name="Smith D.G."/>
            <person name="Wheeler D.A."/>
            <person name="Schenck I."/>
            <person name="Ball E.V."/>
            <person name="Chen R."/>
            <person name="Cooper D.N."/>
            <person name="Giardine B."/>
            <person name="Hsu F."/>
            <person name="Kent W.J."/>
            <person name="Lesk A."/>
            <person name="Nelson D.L."/>
            <person name="O'brien W.E."/>
            <person name="Pruefer K."/>
            <person name="Stenson P.D."/>
            <person name="Wallace J.C."/>
            <person name="Ke H."/>
            <person name="Liu X.-M."/>
            <person name="Wang P."/>
            <person name="Xiang A.P."/>
            <person name="Yang F."/>
            <person name="Barber G.P."/>
            <person name="Haussler D."/>
            <person name="Karolchik D."/>
            <person name="Kern A.D."/>
            <person name="Kuhn R.M."/>
            <person name="Smith K.E."/>
            <person name="Zwieg A.S."/>
        </authorList>
    </citation>
    <scope>NUCLEOTIDE SEQUENCE [LARGE SCALE GENOMIC DNA]</scope>
    <source>
        <strain evidence="21">17573</strain>
    </source>
</reference>
<dbReference type="InterPro" id="IPR023561">
    <property type="entry name" value="Carbonic_anhydrase_a-class"/>
</dbReference>
<evidence type="ECO:0000256" key="5">
    <source>
        <dbReference type="ARBA" id="ARBA00022475"/>
    </source>
</evidence>
<dbReference type="GO" id="GO:0031526">
    <property type="term" value="C:brush border membrane"/>
    <property type="evidence" value="ECO:0007669"/>
    <property type="project" value="Ensembl"/>
</dbReference>
<evidence type="ECO:0000256" key="17">
    <source>
        <dbReference type="RuleBase" id="RU367011"/>
    </source>
</evidence>
<feature type="compositionally biased region" description="Basic residues" evidence="18">
    <location>
        <begin position="76"/>
        <end position="90"/>
    </location>
</feature>
<reference evidence="20" key="2">
    <citation type="submission" date="2019-01" db="EMBL/GenBank/DDBJ databases">
        <authorList>
            <person name="Graves T."/>
            <person name="Eichler E.E."/>
            <person name="Wilson R.K."/>
        </authorList>
    </citation>
    <scope>NUCLEOTIDE SEQUENCE [LARGE SCALE GENOMIC DNA]</scope>
    <source>
        <strain evidence="20">17573</strain>
    </source>
</reference>
<dbReference type="OMA" id="AVEFHLH"/>
<feature type="region of interest" description="Disordered" evidence="18">
    <location>
        <begin position="303"/>
        <end position="322"/>
    </location>
</feature>
<evidence type="ECO:0000256" key="13">
    <source>
        <dbReference type="ARBA" id="ARBA00023239"/>
    </source>
</evidence>
<evidence type="ECO:0000256" key="11">
    <source>
        <dbReference type="ARBA" id="ARBA00023157"/>
    </source>
</evidence>
<keyword evidence="13 17" id="KW-0456">Lyase</keyword>
<dbReference type="GO" id="GO:0015701">
    <property type="term" value="P:bicarbonate transport"/>
    <property type="evidence" value="ECO:0007669"/>
    <property type="project" value="Ensembl"/>
</dbReference>
<keyword evidence="5" id="KW-1003">Cell membrane</keyword>
<dbReference type="Gene3D" id="3.10.200.10">
    <property type="entry name" value="Alpha carbonic anhydrase"/>
    <property type="match status" value="1"/>
</dbReference>
<dbReference type="InterPro" id="IPR041874">
    <property type="entry name" value="CA4/CA15"/>
</dbReference>
<evidence type="ECO:0000256" key="15">
    <source>
        <dbReference type="ARBA" id="ARBA00045603"/>
    </source>
</evidence>
<dbReference type="SMART" id="SM01057">
    <property type="entry name" value="Carb_anhydrase"/>
    <property type="match status" value="1"/>
</dbReference>
<comment type="function">
    <text evidence="15">Catalyzes the reversible hydration of carbon dioxide into bicarbonate and protons and thus is essential to maintaining intracellular and extracellular pH. May stimulate the sodium/bicarbonate transporter activity of SLC4A4 that acts in pH homeostasis. It is essential for acid overload removal from the retina and retina epithelium, and acid release in the choriocapillaris in the choroid.</text>
</comment>
<evidence type="ECO:0000313" key="20">
    <source>
        <dbReference type="Ensembl" id="ENSMMUP00000010395.4"/>
    </source>
</evidence>
<evidence type="ECO:0000256" key="2">
    <source>
        <dbReference type="ARBA" id="ARBA00004609"/>
    </source>
</evidence>
<dbReference type="GO" id="GO:0070062">
    <property type="term" value="C:extracellular exosome"/>
    <property type="evidence" value="ECO:0007669"/>
    <property type="project" value="Ensembl"/>
</dbReference>
<reference evidence="20" key="4">
    <citation type="submission" date="2025-09" db="UniProtKB">
        <authorList>
            <consortium name="Ensembl"/>
        </authorList>
    </citation>
    <scope>IDENTIFICATION</scope>
    <source>
        <strain evidence="20">17573</strain>
    </source>
</reference>
<evidence type="ECO:0000256" key="12">
    <source>
        <dbReference type="ARBA" id="ARBA00023180"/>
    </source>
</evidence>
<dbReference type="STRING" id="9544.ENSMMUP00000010395"/>
<dbReference type="CDD" id="cd03117">
    <property type="entry name" value="alpha_CA_IV_XV_like"/>
    <property type="match status" value="1"/>
</dbReference>
<dbReference type="PANTHER" id="PTHR18952">
    <property type="entry name" value="CARBONIC ANHYDRASE"/>
    <property type="match status" value="1"/>
</dbReference>
<comment type="subcellular location">
    <subcellularLocation>
        <location evidence="2">Cell membrane</location>
        <topology evidence="2">Lipid-anchor</topology>
        <topology evidence="2">GPI-anchor</topology>
    </subcellularLocation>
</comment>
<dbReference type="GO" id="GO:0004089">
    <property type="term" value="F:carbonate dehydratase activity"/>
    <property type="evidence" value="ECO:0000318"/>
    <property type="project" value="GO_Central"/>
</dbReference>
<dbReference type="EC" id="4.2.1.1" evidence="17"/>
<evidence type="ECO:0000256" key="9">
    <source>
        <dbReference type="ARBA" id="ARBA00022833"/>
    </source>
</evidence>
<comment type="subunit">
    <text evidence="4">Interacts with SLC4A4.</text>
</comment>
<evidence type="ECO:0000256" key="6">
    <source>
        <dbReference type="ARBA" id="ARBA00022622"/>
    </source>
</evidence>
<dbReference type="InterPro" id="IPR018338">
    <property type="entry name" value="Carbonic_anhydrase_a-class_CS"/>
</dbReference>
<comment type="cofactor">
    <cofactor evidence="1 17">
        <name>Zn(2+)</name>
        <dbReference type="ChEBI" id="CHEBI:29105"/>
    </cofactor>
</comment>
<dbReference type="VEuPathDB" id="HostDB:ENSMMUG00000007917"/>
<dbReference type="HOGENOM" id="CLU_039326_2_2_1"/>
<feature type="domain" description="Alpha-carbonic anhydrase" evidence="19">
    <location>
        <begin position="129"/>
        <end position="444"/>
    </location>
</feature>
<dbReference type="PROSITE" id="PS51144">
    <property type="entry name" value="ALPHA_CA_2"/>
    <property type="match status" value="1"/>
</dbReference>
<organism evidence="20 21">
    <name type="scientific">Macaca mulatta</name>
    <name type="common">Rhesus macaque</name>
    <dbReference type="NCBI Taxonomy" id="9544"/>
    <lineage>
        <taxon>Eukaryota</taxon>
        <taxon>Metazoa</taxon>
        <taxon>Chordata</taxon>
        <taxon>Craniata</taxon>
        <taxon>Vertebrata</taxon>
        <taxon>Euteleostomi</taxon>
        <taxon>Mammalia</taxon>
        <taxon>Eutheria</taxon>
        <taxon>Euarchontoglires</taxon>
        <taxon>Primates</taxon>
        <taxon>Haplorrhini</taxon>
        <taxon>Catarrhini</taxon>
        <taxon>Cercopithecidae</taxon>
        <taxon>Cercopithecinae</taxon>
        <taxon>Macaca</taxon>
    </lineage>
</organism>
<dbReference type="Bgee" id="ENSMMUG00000007917">
    <property type="expression patterns" value="Expressed in cerebellum and 19 other cell types or tissues"/>
</dbReference>
<dbReference type="Proteomes" id="UP000006718">
    <property type="component" value="Chromosome 16"/>
</dbReference>
<dbReference type="GO" id="GO:0030667">
    <property type="term" value="C:secretory granule membrane"/>
    <property type="evidence" value="ECO:0007669"/>
    <property type="project" value="Ensembl"/>
</dbReference>